<dbReference type="Pfam" id="PF12787">
    <property type="entry name" value="EcsC"/>
    <property type="match status" value="1"/>
</dbReference>
<gene>
    <name evidence="1" type="ORF">KB874_03215</name>
</gene>
<organism evidence="1 2">
    <name type="scientific">Thetidibacter halocola</name>
    <dbReference type="NCBI Taxonomy" id="2827239"/>
    <lineage>
        <taxon>Bacteria</taxon>
        <taxon>Pseudomonadati</taxon>
        <taxon>Pseudomonadota</taxon>
        <taxon>Alphaproteobacteria</taxon>
        <taxon>Rhodobacterales</taxon>
        <taxon>Roseobacteraceae</taxon>
        <taxon>Thetidibacter</taxon>
    </lineage>
</organism>
<comment type="caution">
    <text evidence="1">The sequence shown here is derived from an EMBL/GenBank/DDBJ whole genome shotgun (WGS) entry which is preliminary data.</text>
</comment>
<dbReference type="PANTHER" id="PTHR41260:SF1">
    <property type="entry name" value="PROTEIN ECSC"/>
    <property type="match status" value="1"/>
</dbReference>
<accession>A0A8J7WDG7</accession>
<dbReference type="RefSeq" id="WP_212535091.1">
    <property type="nucleotide sequence ID" value="NZ_JAGTUU010000001.1"/>
</dbReference>
<evidence type="ECO:0000313" key="2">
    <source>
        <dbReference type="Proteomes" id="UP000681356"/>
    </source>
</evidence>
<dbReference type="AlphaFoldDB" id="A0A8J7WDG7"/>
<dbReference type="Proteomes" id="UP000681356">
    <property type="component" value="Unassembled WGS sequence"/>
</dbReference>
<dbReference type="InterPro" id="IPR024787">
    <property type="entry name" value="EcsC"/>
</dbReference>
<dbReference type="EMBL" id="JAGTUU010000001">
    <property type="protein sequence ID" value="MBS0123133.1"/>
    <property type="molecule type" value="Genomic_DNA"/>
</dbReference>
<proteinExistence type="predicted"/>
<protein>
    <submittedName>
        <fullName evidence="1">EcsC family protein</fullName>
    </submittedName>
</protein>
<dbReference type="PANTHER" id="PTHR41260">
    <property type="entry name" value="PROTEIN ECSC"/>
    <property type="match status" value="1"/>
</dbReference>
<name>A0A8J7WDG7_9RHOB</name>
<reference evidence="1" key="1">
    <citation type="submission" date="2021-04" db="EMBL/GenBank/DDBJ databases">
        <authorList>
            <person name="Yoon J."/>
        </authorList>
    </citation>
    <scope>NUCLEOTIDE SEQUENCE</scope>
    <source>
        <strain evidence="1">KMU-90</strain>
    </source>
</reference>
<evidence type="ECO:0000313" key="1">
    <source>
        <dbReference type="EMBL" id="MBS0123133.1"/>
    </source>
</evidence>
<sequence length="256" mass="26383">MADAVICTDGAELDAALEALARRLSGAGNAGLKVIGLINRPTERAISRLPQGTQEQLERLTAKALERAMDAASASQGILSRHPWADTASLAAAGALGGLGGLPSALVELPVTVTLMARVVQGQARAHGYDPDEMQTRRDCLLAFAAEGPVAGRDGADLGFLATRLTLTGASVRAGIGMVAPRVAALIGRSLATRAVPVLGAATGAAVNASYAGYYRDMAGVVFGLRRLSEESGLPFDELGQQLRRRAETLPLSDAS</sequence>
<keyword evidence="2" id="KW-1185">Reference proteome</keyword>